<proteinExistence type="predicted"/>
<evidence type="ECO:0000313" key="1">
    <source>
        <dbReference type="EMBL" id="CUG87226.1"/>
    </source>
</evidence>
<dbReference type="AlphaFoldDB" id="A0A0S4J7K7"/>
<organism evidence="1 2">
    <name type="scientific">Bodo saltans</name>
    <name type="common">Flagellated protozoan</name>
    <dbReference type="NCBI Taxonomy" id="75058"/>
    <lineage>
        <taxon>Eukaryota</taxon>
        <taxon>Discoba</taxon>
        <taxon>Euglenozoa</taxon>
        <taxon>Kinetoplastea</taxon>
        <taxon>Metakinetoplastina</taxon>
        <taxon>Eubodonida</taxon>
        <taxon>Bodonidae</taxon>
        <taxon>Bodo</taxon>
    </lineage>
</organism>
<dbReference type="Proteomes" id="UP000051952">
    <property type="component" value="Unassembled WGS sequence"/>
</dbReference>
<protein>
    <submittedName>
        <fullName evidence="1">Uncharacterized protein</fullName>
    </submittedName>
</protein>
<keyword evidence="2" id="KW-1185">Reference proteome</keyword>
<dbReference type="InterPro" id="IPR027417">
    <property type="entry name" value="P-loop_NTPase"/>
</dbReference>
<name>A0A0S4J7K7_BODSA</name>
<accession>A0A0S4J7K7</accession>
<dbReference type="Gene3D" id="3.40.50.300">
    <property type="entry name" value="P-loop containing nucleotide triphosphate hydrolases"/>
    <property type="match status" value="1"/>
</dbReference>
<reference evidence="2" key="1">
    <citation type="submission" date="2015-09" db="EMBL/GenBank/DDBJ databases">
        <authorList>
            <consortium name="Pathogen Informatics"/>
        </authorList>
    </citation>
    <scope>NUCLEOTIDE SEQUENCE [LARGE SCALE GENOMIC DNA]</scope>
    <source>
        <strain evidence="2">Lake Konstanz</strain>
    </source>
</reference>
<sequence>MGGRQSKDTRPTCSDCKQRVSVVVDGRCDLCNAARAVKALAAQAAAERERQLQIVVPAYRKYLENPGKSVEEWMGQNSLEVPCTTVALVGLPKCGKSTLINQFGCVVAQELIPQLVNQGGGVGVGGHNTLQQRRINLLAKACGASGRPVPEFELTMCDLVGVRCLRELLCALLGKTADRARWPVHPGMSGDEEEKAIREVEERVRTPMNAVHCLVLVMTPETLINMADDTKESIAGILRMAKEFRPNTGAGVEPFELPLRLVITHADLWARSEGCDDARCLLGGAEGFLGPLYAAARKLGFDALYVTPIGWLDRADIDHANGADPRVVVLKFLLHQMRMQSTSYLSDVLAVVGQKCSDSGS</sequence>
<dbReference type="SUPFAM" id="SSF52540">
    <property type="entry name" value="P-loop containing nucleoside triphosphate hydrolases"/>
    <property type="match status" value="1"/>
</dbReference>
<dbReference type="EMBL" id="CYKH01001476">
    <property type="protein sequence ID" value="CUG87226.1"/>
    <property type="molecule type" value="Genomic_DNA"/>
</dbReference>
<gene>
    <name evidence="1" type="ORF">BSAL_09260</name>
</gene>
<evidence type="ECO:0000313" key="2">
    <source>
        <dbReference type="Proteomes" id="UP000051952"/>
    </source>
</evidence>
<dbReference type="VEuPathDB" id="TriTrypDB:BSAL_09260"/>